<evidence type="ECO:0000313" key="1">
    <source>
        <dbReference type="EMBL" id="KAJ6414747.1"/>
    </source>
</evidence>
<dbReference type="Proteomes" id="UP001162972">
    <property type="component" value="Chromosome 3"/>
</dbReference>
<accession>A0AAD6P2X1</accession>
<dbReference type="AlphaFoldDB" id="A0AAD6P2X1"/>
<name>A0AAD6P2X1_9ROSI</name>
<evidence type="ECO:0000313" key="2">
    <source>
        <dbReference type="Proteomes" id="UP001162972"/>
    </source>
</evidence>
<comment type="caution">
    <text evidence="1">The sequence shown here is derived from an EMBL/GenBank/DDBJ whole genome shotgun (WGS) entry which is preliminary data.</text>
</comment>
<sequence length="189" mass="20921">MDRIISSLIDLRAFANSFLSNYEPLALVLAPLFALFTARILQSFFLLVNDNGLKPTILGFLITSIKMVPGVKGYIDAEKQKVVEKMQSGNKSKRDSWRSELPREGLGGTVIEKLKEEKSNDVVWQGKCSGTVYIGGSESEGHFSLINEACSMLVRYGTLPSVLVIFMMNMEINGGANFYNTLSSLLIQK</sequence>
<gene>
    <name evidence="1" type="ORF">OIU84_003709</name>
</gene>
<reference evidence="1 2" key="1">
    <citation type="journal article" date="2023" name="Int. J. Mol. Sci.">
        <title>De Novo Assembly and Annotation of 11 Diverse Shrub Willow (Salix) Genomes Reveals Novel Gene Organization in Sex-Linked Regions.</title>
        <authorList>
            <person name="Hyden B."/>
            <person name="Feng K."/>
            <person name="Yates T.B."/>
            <person name="Jawdy S."/>
            <person name="Cereghino C."/>
            <person name="Smart L.B."/>
            <person name="Muchero W."/>
        </authorList>
    </citation>
    <scope>NUCLEOTIDE SEQUENCE [LARGE SCALE GENOMIC DNA]</scope>
    <source>
        <tissue evidence="1">Shoot tip</tissue>
    </source>
</reference>
<protein>
    <submittedName>
        <fullName evidence="1">Uncharacterized protein</fullName>
    </submittedName>
</protein>
<keyword evidence="2" id="KW-1185">Reference proteome</keyword>
<dbReference type="EMBL" id="JAPFFJ010000012">
    <property type="protein sequence ID" value="KAJ6414747.1"/>
    <property type="molecule type" value="Genomic_DNA"/>
</dbReference>
<proteinExistence type="predicted"/>
<organism evidence="1 2">
    <name type="scientific">Salix udensis</name>
    <dbReference type="NCBI Taxonomy" id="889485"/>
    <lineage>
        <taxon>Eukaryota</taxon>
        <taxon>Viridiplantae</taxon>
        <taxon>Streptophyta</taxon>
        <taxon>Embryophyta</taxon>
        <taxon>Tracheophyta</taxon>
        <taxon>Spermatophyta</taxon>
        <taxon>Magnoliopsida</taxon>
        <taxon>eudicotyledons</taxon>
        <taxon>Gunneridae</taxon>
        <taxon>Pentapetalae</taxon>
        <taxon>rosids</taxon>
        <taxon>fabids</taxon>
        <taxon>Malpighiales</taxon>
        <taxon>Salicaceae</taxon>
        <taxon>Saliceae</taxon>
        <taxon>Salix</taxon>
    </lineage>
</organism>